<dbReference type="EMBL" id="QUNO01000003">
    <property type="protein sequence ID" value="REH52106.1"/>
    <property type="molecule type" value="Genomic_DNA"/>
</dbReference>
<dbReference type="SUPFAM" id="SSF103473">
    <property type="entry name" value="MFS general substrate transporter"/>
    <property type="match status" value="1"/>
</dbReference>
<evidence type="ECO:0000256" key="1">
    <source>
        <dbReference type="ARBA" id="ARBA00004651"/>
    </source>
</evidence>
<dbReference type="CDD" id="cd06173">
    <property type="entry name" value="MFS_MefA_like"/>
    <property type="match status" value="1"/>
</dbReference>
<organism evidence="7 8">
    <name type="scientific">Kutzneria buriramensis</name>
    <dbReference type="NCBI Taxonomy" id="1045776"/>
    <lineage>
        <taxon>Bacteria</taxon>
        <taxon>Bacillati</taxon>
        <taxon>Actinomycetota</taxon>
        <taxon>Actinomycetes</taxon>
        <taxon>Pseudonocardiales</taxon>
        <taxon>Pseudonocardiaceae</taxon>
        <taxon>Kutzneria</taxon>
    </lineage>
</organism>
<dbReference type="Pfam" id="PF07690">
    <property type="entry name" value="MFS_1"/>
    <property type="match status" value="1"/>
</dbReference>
<evidence type="ECO:0000256" key="2">
    <source>
        <dbReference type="ARBA" id="ARBA00022475"/>
    </source>
</evidence>
<dbReference type="InterPro" id="IPR036259">
    <property type="entry name" value="MFS_trans_sf"/>
</dbReference>
<dbReference type="InterPro" id="IPR011701">
    <property type="entry name" value="MFS"/>
</dbReference>
<evidence type="ECO:0000256" key="6">
    <source>
        <dbReference type="SAM" id="Phobius"/>
    </source>
</evidence>
<dbReference type="Gene3D" id="1.20.1250.20">
    <property type="entry name" value="MFS general substrate transporter like domains"/>
    <property type="match status" value="1"/>
</dbReference>
<accession>A0A3E0I0N1</accession>
<feature type="transmembrane region" description="Helical" evidence="6">
    <location>
        <begin position="230"/>
        <end position="249"/>
    </location>
</feature>
<evidence type="ECO:0000313" key="8">
    <source>
        <dbReference type="Proteomes" id="UP000256269"/>
    </source>
</evidence>
<feature type="transmembrane region" description="Helical" evidence="6">
    <location>
        <begin position="314"/>
        <end position="336"/>
    </location>
</feature>
<feature type="transmembrane region" description="Helical" evidence="6">
    <location>
        <begin position="55"/>
        <end position="73"/>
    </location>
</feature>
<keyword evidence="4 6" id="KW-1133">Transmembrane helix</keyword>
<dbReference type="OrthoDB" id="3227279at2"/>
<dbReference type="RefSeq" id="WP_116174091.1">
    <property type="nucleotide sequence ID" value="NZ_CP144375.1"/>
</dbReference>
<feature type="transmembrane region" description="Helical" evidence="6">
    <location>
        <begin position="379"/>
        <end position="399"/>
    </location>
</feature>
<dbReference type="PANTHER" id="PTHR23513:SF11">
    <property type="entry name" value="STAPHYLOFERRIN A TRANSPORTER"/>
    <property type="match status" value="1"/>
</dbReference>
<dbReference type="AlphaFoldDB" id="A0A3E0I0N1"/>
<protein>
    <submittedName>
        <fullName evidence="7">Putative MFS family arabinose efflux permease</fullName>
    </submittedName>
</protein>
<evidence type="ECO:0000313" key="7">
    <source>
        <dbReference type="EMBL" id="REH52106.1"/>
    </source>
</evidence>
<sequence length="407" mass="42093">MVCEQQAARYSDVFALREFRAVFAAQLLSVIGDQFARVALSVLVFDRTQSPGLTALAYALTYLPDLFAGPLLAGIADRYPRRTVMVATDLARAILVALMALPGMPLSVVCILLVGVHALGAPFSAARAATLASILRGDRYVLGTGAADMVDQLAQVLGFAVGGLVIVGMGAGRGLQVDAATFLVSAVIVRLGVHDRPVPAFPTVRDPVQPWWPSLVTGAITVWTTPKLRALVLLACVAGFYVTIEALAVPYAVDVTGGEGGVGLLLAAGPAGTIVGMWAISRLLPGRRLTLLGPLAVMACVPLVLSALRPSIPVMVALLVVSGIGSAYHMVARSAFVQSVPDHGRGQAFGLAVTALRTAQGTGLLLAGVCAETFGAPNVLSGAGITGTLVAAAASLTWYQARRRPVR</sequence>
<keyword evidence="8" id="KW-1185">Reference proteome</keyword>
<keyword evidence="5 6" id="KW-0472">Membrane</keyword>
<proteinExistence type="predicted"/>
<gene>
    <name evidence="7" type="ORF">BCF44_103556</name>
</gene>
<comment type="caution">
    <text evidence="7">The sequence shown here is derived from an EMBL/GenBank/DDBJ whole genome shotgun (WGS) entry which is preliminary data.</text>
</comment>
<keyword evidence="2" id="KW-1003">Cell membrane</keyword>
<name>A0A3E0I0N1_9PSEU</name>
<feature type="transmembrane region" description="Helical" evidence="6">
    <location>
        <begin position="153"/>
        <end position="172"/>
    </location>
</feature>
<feature type="transmembrane region" description="Helical" evidence="6">
    <location>
        <begin position="21"/>
        <end position="43"/>
    </location>
</feature>
<feature type="transmembrane region" description="Helical" evidence="6">
    <location>
        <begin position="348"/>
        <end position="367"/>
    </location>
</feature>
<reference evidence="7 8" key="1">
    <citation type="submission" date="2018-08" db="EMBL/GenBank/DDBJ databases">
        <title>Genomic Encyclopedia of Archaeal and Bacterial Type Strains, Phase II (KMG-II): from individual species to whole genera.</title>
        <authorList>
            <person name="Goeker M."/>
        </authorList>
    </citation>
    <scope>NUCLEOTIDE SEQUENCE [LARGE SCALE GENOMIC DNA]</scope>
    <source>
        <strain evidence="7 8">DSM 45791</strain>
    </source>
</reference>
<evidence type="ECO:0000256" key="3">
    <source>
        <dbReference type="ARBA" id="ARBA00022692"/>
    </source>
</evidence>
<dbReference type="GO" id="GO:0022857">
    <property type="term" value="F:transmembrane transporter activity"/>
    <property type="evidence" value="ECO:0007669"/>
    <property type="project" value="InterPro"/>
</dbReference>
<dbReference type="GO" id="GO:0005886">
    <property type="term" value="C:plasma membrane"/>
    <property type="evidence" value="ECO:0007669"/>
    <property type="project" value="UniProtKB-SubCell"/>
</dbReference>
<keyword evidence="3 6" id="KW-0812">Transmembrane</keyword>
<feature type="transmembrane region" description="Helical" evidence="6">
    <location>
        <begin position="261"/>
        <end position="280"/>
    </location>
</feature>
<dbReference type="PANTHER" id="PTHR23513">
    <property type="entry name" value="INTEGRAL MEMBRANE EFFLUX PROTEIN-RELATED"/>
    <property type="match status" value="1"/>
</dbReference>
<comment type="subcellular location">
    <subcellularLocation>
        <location evidence="1">Cell membrane</location>
        <topology evidence="1">Multi-pass membrane protein</topology>
    </subcellularLocation>
</comment>
<feature type="transmembrane region" description="Helical" evidence="6">
    <location>
        <begin position="94"/>
        <end position="119"/>
    </location>
</feature>
<evidence type="ECO:0000256" key="4">
    <source>
        <dbReference type="ARBA" id="ARBA00022989"/>
    </source>
</evidence>
<dbReference type="Proteomes" id="UP000256269">
    <property type="component" value="Unassembled WGS sequence"/>
</dbReference>
<feature type="transmembrane region" description="Helical" evidence="6">
    <location>
        <begin position="289"/>
        <end position="308"/>
    </location>
</feature>
<evidence type="ECO:0000256" key="5">
    <source>
        <dbReference type="ARBA" id="ARBA00023136"/>
    </source>
</evidence>